<gene>
    <name evidence="6" type="primary">rplW</name>
    <name evidence="7" type="ORF">CIAN88_11670</name>
</gene>
<keyword evidence="3 6" id="KW-0694">RNA-binding</keyword>
<keyword evidence="5 6" id="KW-0687">Ribonucleoprotein</keyword>
<evidence type="ECO:0000256" key="2">
    <source>
        <dbReference type="ARBA" id="ARBA00022730"/>
    </source>
</evidence>
<dbReference type="HAMAP" id="MF_01369_B">
    <property type="entry name" value="Ribosomal_uL23_B"/>
    <property type="match status" value="1"/>
</dbReference>
<dbReference type="NCBIfam" id="NF004363">
    <property type="entry name" value="PRK05738.2-4"/>
    <property type="match status" value="1"/>
</dbReference>
<dbReference type="InterPro" id="IPR012677">
    <property type="entry name" value="Nucleotide-bd_a/b_plait_sf"/>
</dbReference>
<dbReference type="EMBL" id="JQIF01000049">
    <property type="protein sequence ID" value="KGJ52945.1"/>
    <property type="molecule type" value="Genomic_DNA"/>
</dbReference>
<comment type="similarity">
    <text evidence="1 6">Belongs to the universal ribosomal protein uL23 family.</text>
</comment>
<evidence type="ECO:0000256" key="6">
    <source>
        <dbReference type="HAMAP-Rule" id="MF_01369"/>
    </source>
</evidence>
<dbReference type="GO" id="GO:0006412">
    <property type="term" value="P:translation"/>
    <property type="evidence" value="ECO:0007669"/>
    <property type="project" value="UniProtKB-UniRule"/>
</dbReference>
<dbReference type="FunFam" id="3.30.70.330:FF:000001">
    <property type="entry name" value="50S ribosomal protein L23"/>
    <property type="match status" value="1"/>
</dbReference>
<dbReference type="PANTHER" id="PTHR11620">
    <property type="entry name" value="60S RIBOSOMAL PROTEIN L23A"/>
    <property type="match status" value="1"/>
</dbReference>
<dbReference type="GO" id="GO:0003735">
    <property type="term" value="F:structural constituent of ribosome"/>
    <property type="evidence" value="ECO:0007669"/>
    <property type="project" value="InterPro"/>
</dbReference>
<dbReference type="Gene3D" id="3.30.70.330">
    <property type="match status" value="1"/>
</dbReference>
<dbReference type="SUPFAM" id="SSF54189">
    <property type="entry name" value="Ribosomal proteins S24e, L23 and L15e"/>
    <property type="match status" value="1"/>
</dbReference>
<dbReference type="GO" id="GO:0005840">
    <property type="term" value="C:ribosome"/>
    <property type="evidence" value="ECO:0007669"/>
    <property type="project" value="UniProtKB-KW"/>
</dbReference>
<dbReference type="GO" id="GO:1990904">
    <property type="term" value="C:ribonucleoprotein complex"/>
    <property type="evidence" value="ECO:0007669"/>
    <property type="project" value="UniProtKB-KW"/>
</dbReference>
<reference evidence="7 8" key="1">
    <citation type="submission" date="2014-08" db="EMBL/GenBank/DDBJ databases">
        <title>Clostridium innocuum, an unnegligible vancomycin-resistant pathogen causing extra-intestinal infections.</title>
        <authorList>
            <person name="Feng Y."/>
            <person name="Chiu C.-H."/>
        </authorList>
    </citation>
    <scope>NUCLEOTIDE SEQUENCE [LARGE SCALE GENOMIC DNA]</scope>
    <source>
        <strain evidence="7 8">AN88</strain>
    </source>
</reference>
<comment type="subunit">
    <text evidence="6">Part of the 50S ribosomal subunit. Contacts protein L29, and trigger factor when it is bound to the ribosome.</text>
</comment>
<proteinExistence type="inferred from homology"/>
<name>A0A099I5J4_CLOIN</name>
<comment type="function">
    <text evidence="6">One of the early assembly proteins it binds 23S rRNA. One of the proteins that surrounds the polypeptide exit tunnel on the outside of the ribosome. Forms the main docking site for trigger factor binding to the ribosome.</text>
</comment>
<dbReference type="NCBIfam" id="NF004359">
    <property type="entry name" value="PRK05738.1-3"/>
    <property type="match status" value="1"/>
</dbReference>
<comment type="caution">
    <text evidence="7">The sequence shown here is derived from an EMBL/GenBank/DDBJ whole genome shotgun (WGS) entry which is preliminary data.</text>
</comment>
<accession>A0A099I5J4</accession>
<dbReference type="Pfam" id="PF00276">
    <property type="entry name" value="Ribosomal_L23"/>
    <property type="match status" value="1"/>
</dbReference>
<dbReference type="InterPro" id="IPR013025">
    <property type="entry name" value="Ribosomal_uL23-like"/>
</dbReference>
<dbReference type="InterPro" id="IPR012678">
    <property type="entry name" value="Ribosomal_uL23/eL15/eS24_sf"/>
</dbReference>
<dbReference type="RefSeq" id="WP_021420305.1">
    <property type="nucleotide sequence ID" value="NZ_CAXULZ010000005.1"/>
</dbReference>
<protein>
    <recommendedName>
        <fullName evidence="6">Large ribosomal subunit protein uL23</fullName>
    </recommendedName>
</protein>
<evidence type="ECO:0000256" key="3">
    <source>
        <dbReference type="ARBA" id="ARBA00022884"/>
    </source>
</evidence>
<dbReference type="AlphaFoldDB" id="A0A099I5J4"/>
<evidence type="ECO:0000256" key="5">
    <source>
        <dbReference type="ARBA" id="ARBA00023274"/>
    </source>
</evidence>
<organism evidence="7 8">
    <name type="scientific">Clostridium innocuum</name>
    <dbReference type="NCBI Taxonomy" id="1522"/>
    <lineage>
        <taxon>Bacteria</taxon>
        <taxon>Bacillati</taxon>
        <taxon>Bacillota</taxon>
        <taxon>Clostridia</taxon>
        <taxon>Eubacteriales</taxon>
        <taxon>Clostridiaceae</taxon>
        <taxon>Clostridium</taxon>
    </lineage>
</organism>
<keyword evidence="4 6" id="KW-0689">Ribosomal protein</keyword>
<dbReference type="GO" id="GO:0019843">
    <property type="term" value="F:rRNA binding"/>
    <property type="evidence" value="ECO:0007669"/>
    <property type="project" value="UniProtKB-UniRule"/>
</dbReference>
<dbReference type="Proteomes" id="UP000030008">
    <property type="component" value="Unassembled WGS sequence"/>
</dbReference>
<evidence type="ECO:0000256" key="1">
    <source>
        <dbReference type="ARBA" id="ARBA00006700"/>
    </source>
</evidence>
<keyword evidence="2 6" id="KW-0699">rRNA-binding</keyword>
<evidence type="ECO:0000313" key="8">
    <source>
        <dbReference type="Proteomes" id="UP000030008"/>
    </source>
</evidence>
<evidence type="ECO:0000313" key="7">
    <source>
        <dbReference type="EMBL" id="KGJ52945.1"/>
    </source>
</evidence>
<evidence type="ECO:0000256" key="4">
    <source>
        <dbReference type="ARBA" id="ARBA00022980"/>
    </source>
</evidence>
<sequence length="98" mass="11227">MENYKDIIIRPIITEKTMKYMDADNKVTFEVKKGTNKTQVKQAVEAIFGVDVEKVNIVNVKPKTKRMGKYVGTTKNVRKAYVKIKEGQDINLFGEEAE</sequence>